<dbReference type="PRINTS" id="PR00367">
    <property type="entry name" value="ETHRSPELEMNT"/>
</dbReference>
<dbReference type="InterPro" id="IPR044808">
    <property type="entry name" value="ERF_plant"/>
</dbReference>
<dbReference type="InterPro" id="IPR036955">
    <property type="entry name" value="AP2/ERF_dom_sf"/>
</dbReference>
<evidence type="ECO:0000256" key="2">
    <source>
        <dbReference type="ARBA" id="ARBA00023015"/>
    </source>
</evidence>
<dbReference type="Proteomes" id="UP001443914">
    <property type="component" value="Unassembled WGS sequence"/>
</dbReference>
<evidence type="ECO:0000256" key="3">
    <source>
        <dbReference type="ARBA" id="ARBA00023125"/>
    </source>
</evidence>
<reference evidence="7" key="1">
    <citation type="submission" date="2024-03" db="EMBL/GenBank/DDBJ databases">
        <title>WGS assembly of Saponaria officinalis var. Norfolk2.</title>
        <authorList>
            <person name="Jenkins J."/>
            <person name="Shu S."/>
            <person name="Grimwood J."/>
            <person name="Barry K."/>
            <person name="Goodstein D."/>
            <person name="Schmutz J."/>
            <person name="Leebens-Mack J."/>
            <person name="Osbourn A."/>
        </authorList>
    </citation>
    <scope>NUCLEOTIDE SEQUENCE [LARGE SCALE GENOMIC DNA]</scope>
    <source>
        <strain evidence="7">JIC</strain>
    </source>
</reference>
<keyword evidence="3" id="KW-0238">DNA-binding</keyword>
<keyword evidence="4" id="KW-0804">Transcription</keyword>
<dbReference type="InterPro" id="IPR001471">
    <property type="entry name" value="AP2/ERF_dom"/>
</dbReference>
<dbReference type="PANTHER" id="PTHR31190:SF480">
    <property type="entry name" value="ETHYLENE-RESPONSIVE TRANSCRIPTION FACTOR RAP2-12"/>
    <property type="match status" value="1"/>
</dbReference>
<dbReference type="GO" id="GO:0009873">
    <property type="term" value="P:ethylene-activated signaling pathway"/>
    <property type="evidence" value="ECO:0007669"/>
    <property type="project" value="InterPro"/>
</dbReference>
<dbReference type="SUPFAM" id="SSF54171">
    <property type="entry name" value="DNA-binding domain"/>
    <property type="match status" value="1"/>
</dbReference>
<dbReference type="PROSITE" id="PS51032">
    <property type="entry name" value="AP2_ERF"/>
    <property type="match status" value="1"/>
</dbReference>
<dbReference type="GO" id="GO:0005634">
    <property type="term" value="C:nucleus"/>
    <property type="evidence" value="ECO:0007669"/>
    <property type="project" value="UniProtKB-SubCell"/>
</dbReference>
<dbReference type="FunFam" id="3.30.730.10:FF:000001">
    <property type="entry name" value="Ethylene-responsive transcription factor 2"/>
    <property type="match status" value="1"/>
</dbReference>
<comment type="caution">
    <text evidence="7">The sequence shown here is derived from an EMBL/GenBank/DDBJ whole genome shotgun (WGS) entry which is preliminary data.</text>
</comment>
<dbReference type="CDD" id="cd00018">
    <property type="entry name" value="AP2"/>
    <property type="match status" value="1"/>
</dbReference>
<evidence type="ECO:0000256" key="5">
    <source>
        <dbReference type="ARBA" id="ARBA00023242"/>
    </source>
</evidence>
<organism evidence="7 8">
    <name type="scientific">Saponaria officinalis</name>
    <name type="common">Common soapwort</name>
    <name type="synonym">Lychnis saponaria</name>
    <dbReference type="NCBI Taxonomy" id="3572"/>
    <lineage>
        <taxon>Eukaryota</taxon>
        <taxon>Viridiplantae</taxon>
        <taxon>Streptophyta</taxon>
        <taxon>Embryophyta</taxon>
        <taxon>Tracheophyta</taxon>
        <taxon>Spermatophyta</taxon>
        <taxon>Magnoliopsida</taxon>
        <taxon>eudicotyledons</taxon>
        <taxon>Gunneridae</taxon>
        <taxon>Pentapetalae</taxon>
        <taxon>Caryophyllales</taxon>
        <taxon>Caryophyllaceae</taxon>
        <taxon>Caryophylleae</taxon>
        <taxon>Saponaria</taxon>
    </lineage>
</organism>
<accession>A0AAW1NDJ9</accession>
<gene>
    <name evidence="7" type="ORF">RND81_01G070500</name>
</gene>
<evidence type="ECO:0000313" key="8">
    <source>
        <dbReference type="Proteomes" id="UP001443914"/>
    </source>
</evidence>
<dbReference type="EMBL" id="JBDFQZ010000001">
    <property type="protein sequence ID" value="KAK9756058.1"/>
    <property type="molecule type" value="Genomic_DNA"/>
</dbReference>
<keyword evidence="8" id="KW-1185">Reference proteome</keyword>
<evidence type="ECO:0000256" key="1">
    <source>
        <dbReference type="ARBA" id="ARBA00004123"/>
    </source>
</evidence>
<dbReference type="PANTHER" id="PTHR31190">
    <property type="entry name" value="DNA-BINDING DOMAIN"/>
    <property type="match status" value="1"/>
</dbReference>
<dbReference type="InterPro" id="IPR016177">
    <property type="entry name" value="DNA-bd_dom_sf"/>
</dbReference>
<keyword evidence="2" id="KW-0805">Transcription regulation</keyword>
<protein>
    <recommendedName>
        <fullName evidence="6">AP2/ERF domain-containing protein</fullName>
    </recommendedName>
</protein>
<dbReference type="AlphaFoldDB" id="A0AAW1NDJ9"/>
<feature type="domain" description="AP2/ERF" evidence="6">
    <location>
        <begin position="75"/>
        <end position="132"/>
    </location>
</feature>
<name>A0AAW1NDJ9_SAPOF</name>
<proteinExistence type="predicted"/>
<dbReference type="GO" id="GO:0003700">
    <property type="term" value="F:DNA-binding transcription factor activity"/>
    <property type="evidence" value="ECO:0007669"/>
    <property type="project" value="InterPro"/>
</dbReference>
<evidence type="ECO:0000259" key="6">
    <source>
        <dbReference type="PROSITE" id="PS51032"/>
    </source>
</evidence>
<evidence type="ECO:0000256" key="4">
    <source>
        <dbReference type="ARBA" id="ARBA00023163"/>
    </source>
</evidence>
<keyword evidence="5" id="KW-0539">Nucleus</keyword>
<sequence>MLKIVIMMMIMLNLRLIFWNLRVMMIFLVGTQIGKSNFVSRDSSKIKSFSPSNVLNPVEANVQADESSKRKRKNQYRGIRQRPWGKWAAEIRDPRKGVRVWLGTFNTAEEASRAYDAEARRIRGKKAKVNFPEEAPPSFAVKVKSQKAAVGTNPTPVIDSDTPFFNDYSFVEQKPKTRFDYTDPIPAISKVGLKPITPSDVYFTSDEGSQSFNYSGFGWGENGPKTQEISSLLSSSLETEGNRYVENENPNKKMRLNSGNSFPVEELWKANSFPFVYENWAVEAFLPGCATHDGLNPFDIWGFDDFLAMTAGVF</sequence>
<dbReference type="GO" id="GO:0003677">
    <property type="term" value="F:DNA binding"/>
    <property type="evidence" value="ECO:0007669"/>
    <property type="project" value="UniProtKB-KW"/>
</dbReference>
<evidence type="ECO:0000313" key="7">
    <source>
        <dbReference type="EMBL" id="KAK9756058.1"/>
    </source>
</evidence>
<comment type="subcellular location">
    <subcellularLocation>
        <location evidence="1">Nucleus</location>
    </subcellularLocation>
</comment>
<dbReference type="Gene3D" id="3.30.730.10">
    <property type="entry name" value="AP2/ERF domain"/>
    <property type="match status" value="1"/>
</dbReference>
<dbReference type="Pfam" id="PF00847">
    <property type="entry name" value="AP2"/>
    <property type="match status" value="1"/>
</dbReference>
<dbReference type="SMART" id="SM00380">
    <property type="entry name" value="AP2"/>
    <property type="match status" value="1"/>
</dbReference>